<keyword evidence="3" id="KW-1185">Reference proteome</keyword>
<reference evidence="2 3" key="1">
    <citation type="submission" date="2021-08" db="EMBL/GenBank/DDBJ databases">
        <title>Comparative Genomics Analysis of the Genus Qipengyuania Reveals Extensive Genetic Diversity and Metabolic Versatility, Including the Description of Fifteen Novel Species.</title>
        <authorList>
            <person name="Liu Y."/>
        </authorList>
    </citation>
    <scope>NUCLEOTIDE SEQUENCE [LARGE SCALE GENOMIC DNA]</scope>
    <source>
        <strain evidence="2 3">1NDH13</strain>
    </source>
</reference>
<dbReference type="PANTHER" id="PTHR43283">
    <property type="entry name" value="BETA-LACTAMASE-RELATED"/>
    <property type="match status" value="1"/>
</dbReference>
<dbReference type="InterPro" id="IPR012338">
    <property type="entry name" value="Beta-lactam/transpept-like"/>
</dbReference>
<gene>
    <name evidence="2" type="ORF">K3148_09860</name>
</gene>
<dbReference type="Pfam" id="PF00144">
    <property type="entry name" value="Beta-lactamase"/>
    <property type="match status" value="1"/>
</dbReference>
<dbReference type="Gene3D" id="3.40.710.10">
    <property type="entry name" value="DD-peptidase/beta-lactamase superfamily"/>
    <property type="match status" value="1"/>
</dbReference>
<evidence type="ECO:0000259" key="1">
    <source>
        <dbReference type="Pfam" id="PF00144"/>
    </source>
</evidence>
<accession>A0ABX8ZJE3</accession>
<feature type="domain" description="Beta-lactamase-related" evidence="1">
    <location>
        <begin position="56"/>
        <end position="306"/>
    </location>
</feature>
<dbReference type="InterPro" id="IPR050789">
    <property type="entry name" value="Diverse_Enzym_Activities"/>
</dbReference>
<dbReference type="SUPFAM" id="SSF56601">
    <property type="entry name" value="beta-lactamase/transpeptidase-like"/>
    <property type="match status" value="1"/>
</dbReference>
<organism evidence="2 3">
    <name type="scientific">Qipengyuania aurantiaca</name>
    <dbReference type="NCBI Taxonomy" id="2867233"/>
    <lineage>
        <taxon>Bacteria</taxon>
        <taxon>Pseudomonadati</taxon>
        <taxon>Pseudomonadota</taxon>
        <taxon>Alphaproteobacteria</taxon>
        <taxon>Sphingomonadales</taxon>
        <taxon>Erythrobacteraceae</taxon>
        <taxon>Qipengyuania</taxon>
    </lineage>
</organism>
<dbReference type="InterPro" id="IPR001466">
    <property type="entry name" value="Beta-lactam-related"/>
</dbReference>
<protein>
    <submittedName>
        <fullName evidence="2">Beta-lactamase family protein</fullName>
    </submittedName>
</protein>
<dbReference type="EMBL" id="CP081295">
    <property type="protein sequence ID" value="QZD89141.1"/>
    <property type="molecule type" value="Genomic_DNA"/>
</dbReference>
<proteinExistence type="predicted"/>
<name>A0ABX8ZJE3_9SPHN</name>
<dbReference type="Proteomes" id="UP000824281">
    <property type="component" value="Chromosome"/>
</dbReference>
<evidence type="ECO:0000313" key="3">
    <source>
        <dbReference type="Proteomes" id="UP000824281"/>
    </source>
</evidence>
<sequence>MGCPPPDDRVYTVSSPQAAALTQELLQPLVERNEFEGALRISGGALDGADMGSGDTWPWASVTKQVVATLVMQDVERGALSLDTPVSVYLKEWPSGPEAPTLRQLLRHQSGLYDPEDDAGFVFDTLRPLDPMLCAERRTQAPGGDFDYNNCDTLIVGRVLERVNGEALETLFQTRIAEPSGILFAKFVTPDTRLAASENGASASEIALYGAAGGLAGPPNDLVRFDRALMEDRLLSEEAREEMWDGVPNLGYTALGQWEAMLPLDGCDEPVRVIERRGAVRGYQARNFIIPDFGIAVVAFTPRGEEEYAFGEPWSREGFSFELLSVAVCTK</sequence>
<evidence type="ECO:0000313" key="2">
    <source>
        <dbReference type="EMBL" id="QZD89141.1"/>
    </source>
</evidence>
<dbReference type="RefSeq" id="WP_221424644.1">
    <property type="nucleotide sequence ID" value="NZ_CP081295.1"/>
</dbReference>